<dbReference type="PANTHER" id="PTHR46329:SF3">
    <property type="entry name" value="KILLER CELL LECTIN-LIKE RECEPTOR 3-RELATED"/>
    <property type="match status" value="1"/>
</dbReference>
<dbReference type="SUPFAM" id="SSF56436">
    <property type="entry name" value="C-type lectin-like"/>
    <property type="match status" value="1"/>
</dbReference>
<evidence type="ECO:0000313" key="13">
    <source>
        <dbReference type="Ensembl" id="ENSMSIP00000031672.1"/>
    </source>
</evidence>
<evidence type="ECO:0000256" key="11">
    <source>
        <dbReference type="SAM" id="Phobius"/>
    </source>
</evidence>
<dbReference type="GO" id="GO:0007155">
    <property type="term" value="P:cell adhesion"/>
    <property type="evidence" value="ECO:0007669"/>
    <property type="project" value="UniProtKB-KW"/>
</dbReference>
<dbReference type="GO" id="GO:0005886">
    <property type="term" value="C:plasma membrane"/>
    <property type="evidence" value="ECO:0007669"/>
    <property type="project" value="UniProtKB-ARBA"/>
</dbReference>
<dbReference type="FunFam" id="3.10.100.10:FF:000053">
    <property type="entry name" value="Killer cell lectin-like receptor 3"/>
    <property type="match status" value="1"/>
</dbReference>
<keyword evidence="6 11" id="KW-1133">Transmembrane helix</keyword>
<dbReference type="Pfam" id="PF08391">
    <property type="entry name" value="Ly49"/>
    <property type="match status" value="1"/>
</dbReference>
<keyword evidence="5" id="KW-0735">Signal-anchor</keyword>
<evidence type="ECO:0000256" key="10">
    <source>
        <dbReference type="ARBA" id="ARBA00023180"/>
    </source>
</evidence>
<evidence type="ECO:0000256" key="4">
    <source>
        <dbReference type="ARBA" id="ARBA00022889"/>
    </source>
</evidence>
<dbReference type="PROSITE" id="PS50041">
    <property type="entry name" value="C_TYPE_LECTIN_2"/>
    <property type="match status" value="1"/>
</dbReference>
<dbReference type="Proteomes" id="UP000694415">
    <property type="component" value="Unplaced"/>
</dbReference>
<evidence type="ECO:0000256" key="5">
    <source>
        <dbReference type="ARBA" id="ARBA00022968"/>
    </source>
</evidence>
<evidence type="ECO:0000256" key="2">
    <source>
        <dbReference type="ARBA" id="ARBA00022692"/>
    </source>
</evidence>
<protein>
    <submittedName>
        <fullName evidence="13">Killer cell lectin-like receptor, subfamily A, member 3</fullName>
    </submittedName>
</protein>
<dbReference type="InterPro" id="IPR052013">
    <property type="entry name" value="Mouse_KLRs"/>
</dbReference>
<dbReference type="InterPro" id="IPR033992">
    <property type="entry name" value="NKR-like_CTLD"/>
</dbReference>
<evidence type="ECO:0000256" key="9">
    <source>
        <dbReference type="ARBA" id="ARBA00023170"/>
    </source>
</evidence>
<sequence length="266" mass="31136">MSEPEVTYSTVRLHKSSGLQKLVRHEETQGPREAGNRKCSAPWQLIVKALGILCFLLLVTVAVLAVKIFQYSQHKQEINETLNHHHNCSNMQSDFNLKEEMLTNKSIDCWPSNETLEYIKREQDRWDSKTKTVLDSSQDTGRGVKYWFCYSTKCYYFIMNKTTWSGCKANCQHYSVPIVKIEDEDELKFLQRHVIPEGYWIGLSYDNKKKEWAWIDNGPSKLDMKIRKMNFKSRGCVFLSKARIEDTDCNIPYYCICGKKLDKFPD</sequence>
<reference evidence="13" key="2">
    <citation type="submission" date="2025-09" db="UniProtKB">
        <authorList>
            <consortium name="Ensembl"/>
        </authorList>
    </citation>
    <scope>IDENTIFICATION</scope>
</reference>
<dbReference type="Gene3D" id="3.10.100.10">
    <property type="entry name" value="Mannose-Binding Protein A, subunit A"/>
    <property type="match status" value="1"/>
</dbReference>
<keyword evidence="4" id="KW-0130">Cell adhesion</keyword>
<evidence type="ECO:0000256" key="1">
    <source>
        <dbReference type="ARBA" id="ARBA00004606"/>
    </source>
</evidence>
<accession>A0A8C6I4G0</accession>
<reference evidence="13" key="1">
    <citation type="submission" date="2025-08" db="UniProtKB">
        <authorList>
            <consortium name="Ensembl"/>
        </authorList>
    </citation>
    <scope>IDENTIFICATION</scope>
</reference>
<feature type="domain" description="C-type lectin" evidence="12">
    <location>
        <begin position="150"/>
        <end position="258"/>
    </location>
</feature>
<dbReference type="Pfam" id="PF00059">
    <property type="entry name" value="Lectin_C"/>
    <property type="match status" value="1"/>
</dbReference>
<dbReference type="GeneTree" id="ENSGT00390000008117"/>
<keyword evidence="9" id="KW-0675">Receptor</keyword>
<dbReference type="InterPro" id="IPR013600">
    <property type="entry name" value="Ly49_N"/>
</dbReference>
<dbReference type="InterPro" id="IPR016186">
    <property type="entry name" value="C-type_lectin-like/link_sf"/>
</dbReference>
<evidence type="ECO:0000256" key="3">
    <source>
        <dbReference type="ARBA" id="ARBA00022734"/>
    </source>
</evidence>
<organism evidence="13 14">
    <name type="scientific">Mus spicilegus</name>
    <name type="common">Mound-building mouse</name>
    <dbReference type="NCBI Taxonomy" id="10103"/>
    <lineage>
        <taxon>Eukaryota</taxon>
        <taxon>Metazoa</taxon>
        <taxon>Chordata</taxon>
        <taxon>Craniata</taxon>
        <taxon>Vertebrata</taxon>
        <taxon>Euteleostomi</taxon>
        <taxon>Mammalia</taxon>
        <taxon>Eutheria</taxon>
        <taxon>Euarchontoglires</taxon>
        <taxon>Glires</taxon>
        <taxon>Rodentia</taxon>
        <taxon>Myomorpha</taxon>
        <taxon>Muroidea</taxon>
        <taxon>Muridae</taxon>
        <taxon>Murinae</taxon>
        <taxon>Mus</taxon>
        <taxon>Mus</taxon>
    </lineage>
</organism>
<comment type="subcellular location">
    <subcellularLocation>
        <location evidence="1">Membrane</location>
        <topology evidence="1">Single-pass type II membrane protein</topology>
    </subcellularLocation>
</comment>
<dbReference type="GO" id="GO:0030246">
    <property type="term" value="F:carbohydrate binding"/>
    <property type="evidence" value="ECO:0007669"/>
    <property type="project" value="UniProtKB-KW"/>
</dbReference>
<keyword evidence="2 11" id="KW-0812">Transmembrane</keyword>
<evidence type="ECO:0000256" key="8">
    <source>
        <dbReference type="ARBA" id="ARBA00023157"/>
    </source>
</evidence>
<feature type="transmembrane region" description="Helical" evidence="11">
    <location>
        <begin position="45"/>
        <end position="66"/>
    </location>
</feature>
<proteinExistence type="predicted"/>
<dbReference type="Ensembl" id="ENSMSIT00000039927.1">
    <property type="protein sequence ID" value="ENSMSIP00000031672.1"/>
    <property type="gene ID" value="ENSMSIG00000026490.1"/>
</dbReference>
<keyword evidence="10" id="KW-0325">Glycoprotein</keyword>
<dbReference type="InterPro" id="IPR016187">
    <property type="entry name" value="CTDL_fold"/>
</dbReference>
<name>A0A8C6I4G0_MUSSI</name>
<keyword evidence="8" id="KW-1015">Disulfide bond</keyword>
<dbReference type="SMART" id="SM00034">
    <property type="entry name" value="CLECT"/>
    <property type="match status" value="1"/>
</dbReference>
<evidence type="ECO:0000256" key="7">
    <source>
        <dbReference type="ARBA" id="ARBA00023136"/>
    </source>
</evidence>
<dbReference type="AlphaFoldDB" id="A0A8C6I4G0"/>
<keyword evidence="7 11" id="KW-0472">Membrane</keyword>
<evidence type="ECO:0000259" key="12">
    <source>
        <dbReference type="PROSITE" id="PS50041"/>
    </source>
</evidence>
<evidence type="ECO:0000256" key="6">
    <source>
        <dbReference type="ARBA" id="ARBA00022989"/>
    </source>
</evidence>
<keyword evidence="3" id="KW-0430">Lectin</keyword>
<evidence type="ECO:0000313" key="14">
    <source>
        <dbReference type="Proteomes" id="UP000694415"/>
    </source>
</evidence>
<keyword evidence="14" id="KW-1185">Reference proteome</keyword>
<dbReference type="InterPro" id="IPR001304">
    <property type="entry name" value="C-type_lectin-like"/>
</dbReference>
<dbReference type="CDD" id="cd03593">
    <property type="entry name" value="CLECT_NK_receptors_like"/>
    <property type="match status" value="1"/>
</dbReference>
<dbReference type="PANTHER" id="PTHR46329">
    <property type="entry name" value="KILLER CELL LECTIN-LIKE RECEPTOR 2"/>
    <property type="match status" value="1"/>
</dbReference>